<evidence type="ECO:0000313" key="3">
    <source>
        <dbReference type="Proteomes" id="UP000299102"/>
    </source>
</evidence>
<dbReference type="EMBL" id="BGZK01000296">
    <property type="protein sequence ID" value="GBP34906.1"/>
    <property type="molecule type" value="Genomic_DNA"/>
</dbReference>
<protein>
    <submittedName>
        <fullName evidence="2">Uncharacterized protein</fullName>
    </submittedName>
</protein>
<proteinExistence type="predicted"/>
<reference evidence="2 3" key="1">
    <citation type="journal article" date="2019" name="Commun. Biol.">
        <title>The bagworm genome reveals a unique fibroin gene that provides high tensile strength.</title>
        <authorList>
            <person name="Kono N."/>
            <person name="Nakamura H."/>
            <person name="Ohtoshi R."/>
            <person name="Tomita M."/>
            <person name="Numata K."/>
            <person name="Arakawa K."/>
        </authorList>
    </citation>
    <scope>NUCLEOTIDE SEQUENCE [LARGE SCALE GENOMIC DNA]</scope>
</reference>
<accession>A0A4C1V8Q5</accession>
<feature type="region of interest" description="Disordered" evidence="1">
    <location>
        <begin position="60"/>
        <end position="81"/>
    </location>
</feature>
<keyword evidence="3" id="KW-1185">Reference proteome</keyword>
<comment type="caution">
    <text evidence="2">The sequence shown here is derived from an EMBL/GenBank/DDBJ whole genome shotgun (WGS) entry which is preliminary data.</text>
</comment>
<sequence length="539" mass="61025">MFSFKSRDVRRGRPPKGLKNLARLYKEGKCRECSVVVTRMDFAKILGKFTKVKIQYENTPKDKSSVNEKSPNSNARLKNNENGMVLIHRSAYKEHPVKDLLNSKKHDVSNPVKNTSPQVKFNILKENNRLPKTASHKEQNSSYNRKRQSASNFTKQYGIIFIQPESDLHNVTNKVCLSELLPGINEDILPSEEWSIDYFPKDEEPKEDHVYDRIAAELEDLMYNDKDTSKTVQQDVPQQKTTDDFPSIMDILNDNSNEVNNSETTNLHSVSSENTEFKSSLESTDVEAMLLGDSDVNKQITASMDVDKLIEGVPLNSEKTLCNSTNEEDKLLDTDLSVPSIDERCNSPSILDETLSKGLEENLPNKIEENVPNRIEENLNCESSVDHEVNKKNDTNEINNEILSTTNDNEIKQNEDSNELDEQSKIIFETPIHDENETIKDTNCVLEEPKKIEVQVPIVNGPSFMKNEASVTHIVFKQMKNGSCCRSVTCPKNLKYSIELEGKPVQLVGAPELISSLDDLQVLLQIVNESGLSSFYVVH</sequence>
<feature type="compositionally biased region" description="Polar residues" evidence="1">
    <location>
        <begin position="67"/>
        <end position="81"/>
    </location>
</feature>
<evidence type="ECO:0000256" key="1">
    <source>
        <dbReference type="SAM" id="MobiDB-lite"/>
    </source>
</evidence>
<dbReference type="Proteomes" id="UP000299102">
    <property type="component" value="Unassembled WGS sequence"/>
</dbReference>
<dbReference type="OrthoDB" id="7791654at2759"/>
<organism evidence="2 3">
    <name type="scientific">Eumeta variegata</name>
    <name type="common">Bagworm moth</name>
    <name type="synonym">Eumeta japonica</name>
    <dbReference type="NCBI Taxonomy" id="151549"/>
    <lineage>
        <taxon>Eukaryota</taxon>
        <taxon>Metazoa</taxon>
        <taxon>Ecdysozoa</taxon>
        <taxon>Arthropoda</taxon>
        <taxon>Hexapoda</taxon>
        <taxon>Insecta</taxon>
        <taxon>Pterygota</taxon>
        <taxon>Neoptera</taxon>
        <taxon>Endopterygota</taxon>
        <taxon>Lepidoptera</taxon>
        <taxon>Glossata</taxon>
        <taxon>Ditrysia</taxon>
        <taxon>Tineoidea</taxon>
        <taxon>Psychidae</taxon>
        <taxon>Oiketicinae</taxon>
        <taxon>Eumeta</taxon>
    </lineage>
</organism>
<gene>
    <name evidence="2" type="ORF">EVAR_26496_1</name>
</gene>
<dbReference type="AlphaFoldDB" id="A0A4C1V8Q5"/>
<evidence type="ECO:0000313" key="2">
    <source>
        <dbReference type="EMBL" id="GBP34906.1"/>
    </source>
</evidence>
<name>A0A4C1V8Q5_EUMVA</name>
<feature type="region of interest" description="Disordered" evidence="1">
    <location>
        <begin position="126"/>
        <end position="149"/>
    </location>
</feature>